<comment type="subcellular location">
    <subcellularLocation>
        <location evidence="2">Cell membrane</location>
    </subcellularLocation>
    <subcellularLocation>
        <location evidence="1">Membrane</location>
        <topology evidence="1">Single-pass membrane protein</topology>
    </subcellularLocation>
</comment>
<dbReference type="InterPro" id="IPR018704">
    <property type="entry name" value="SecYEG/CpoB_TPR"/>
</dbReference>
<sequence length="215" mass="23112">MPVVDIFDEVEEELRAERARRAWRRFGPLMAVVLVLGIGGVAGWQGYAWWQNRQAQTSAMAFLAAQGVEGSSPADQAARFTLLAAQSPTGYRTLARLRAAALQAEAGERNLARATLDQVTGDTGADPIYRDLANLLWVLHGLDDVDPAVLAARITPLTAPGSAWRASAQELAALVELRRGHPAEAKRALEALANDAAAPQGVRERALRLSRSIEG</sequence>
<reference evidence="10" key="1">
    <citation type="submission" date="2020-01" db="EMBL/GenBank/DDBJ databases">
        <authorList>
            <person name="Rat A."/>
        </authorList>
    </citation>
    <scope>NUCLEOTIDE SEQUENCE</scope>
    <source>
        <strain evidence="10">LMG 28251</strain>
    </source>
</reference>
<organism evidence="10 11">
    <name type="scientific">Plastoroseomonas arctica</name>
    <dbReference type="NCBI Taxonomy" id="1509237"/>
    <lineage>
        <taxon>Bacteria</taxon>
        <taxon>Pseudomonadati</taxon>
        <taxon>Pseudomonadota</taxon>
        <taxon>Alphaproteobacteria</taxon>
        <taxon>Acetobacterales</taxon>
        <taxon>Acetobacteraceae</taxon>
        <taxon>Plastoroseomonas</taxon>
    </lineage>
</organism>
<dbReference type="RefSeq" id="WP_211873724.1">
    <property type="nucleotide sequence ID" value="NZ_JAAEDH010000006.1"/>
</dbReference>
<evidence type="ECO:0000256" key="6">
    <source>
        <dbReference type="ARBA" id="ARBA00023136"/>
    </source>
</evidence>
<gene>
    <name evidence="10" type="ORF">GXW79_07430</name>
</gene>
<dbReference type="Proteomes" id="UP001196068">
    <property type="component" value="Unassembled WGS sequence"/>
</dbReference>
<feature type="transmembrane region" description="Helical" evidence="8">
    <location>
        <begin position="26"/>
        <end position="50"/>
    </location>
</feature>
<dbReference type="EMBL" id="JAAEDH010000006">
    <property type="protein sequence ID" value="MBR0654906.1"/>
    <property type="molecule type" value="Genomic_DNA"/>
</dbReference>
<keyword evidence="6 8" id="KW-0472">Membrane</keyword>
<evidence type="ECO:0000256" key="7">
    <source>
        <dbReference type="ARBA" id="ARBA00023186"/>
    </source>
</evidence>
<evidence type="ECO:0000259" key="9">
    <source>
        <dbReference type="Pfam" id="PF09976"/>
    </source>
</evidence>
<proteinExistence type="predicted"/>
<evidence type="ECO:0000256" key="5">
    <source>
        <dbReference type="ARBA" id="ARBA00022989"/>
    </source>
</evidence>
<dbReference type="GO" id="GO:0005886">
    <property type="term" value="C:plasma membrane"/>
    <property type="evidence" value="ECO:0007669"/>
    <property type="project" value="UniProtKB-SubCell"/>
</dbReference>
<reference evidence="10" key="2">
    <citation type="journal article" date="2021" name="Syst. Appl. Microbiol.">
        <title>Roseomonas hellenica sp. nov., isolated from roots of wild-growing Alkanna tinctoria.</title>
        <authorList>
            <person name="Rat A."/>
            <person name="Naranjo H.D."/>
            <person name="Lebbe L."/>
            <person name="Cnockaert M."/>
            <person name="Krigas N."/>
            <person name="Grigoriadou K."/>
            <person name="Maloupa E."/>
            <person name="Willems A."/>
        </authorList>
    </citation>
    <scope>NUCLEOTIDE SEQUENCE</scope>
    <source>
        <strain evidence="10">LMG 28251</strain>
    </source>
</reference>
<keyword evidence="11" id="KW-1185">Reference proteome</keyword>
<dbReference type="PANTHER" id="PTHR38035">
    <property type="entry name" value="UPF0070 PROTEIN YFGM"/>
    <property type="match status" value="1"/>
</dbReference>
<keyword evidence="4 8" id="KW-0812">Transmembrane</keyword>
<protein>
    <submittedName>
        <fullName evidence="10">Tetratricopeptide repeat protein</fullName>
    </submittedName>
</protein>
<evidence type="ECO:0000256" key="2">
    <source>
        <dbReference type="ARBA" id="ARBA00004236"/>
    </source>
</evidence>
<evidence type="ECO:0000313" key="10">
    <source>
        <dbReference type="EMBL" id="MBR0654906.1"/>
    </source>
</evidence>
<dbReference type="PANTHER" id="PTHR38035:SF1">
    <property type="entry name" value="ANCILLARY SECYEG TRANSLOCON SUBUNIT"/>
    <property type="match status" value="1"/>
</dbReference>
<feature type="domain" description="Ancillary SecYEG translocon subunit/Cell division coordinator CpoB TPR" evidence="9">
    <location>
        <begin position="23"/>
        <end position="195"/>
    </location>
</feature>
<dbReference type="AlphaFoldDB" id="A0AAF1K189"/>
<evidence type="ECO:0000256" key="1">
    <source>
        <dbReference type="ARBA" id="ARBA00004167"/>
    </source>
</evidence>
<evidence type="ECO:0000256" key="8">
    <source>
        <dbReference type="SAM" id="Phobius"/>
    </source>
</evidence>
<evidence type="ECO:0000313" key="11">
    <source>
        <dbReference type="Proteomes" id="UP001196068"/>
    </source>
</evidence>
<dbReference type="InterPro" id="IPR026039">
    <property type="entry name" value="YfgM"/>
</dbReference>
<keyword evidence="3" id="KW-1003">Cell membrane</keyword>
<dbReference type="Pfam" id="PF09976">
    <property type="entry name" value="TPR_21"/>
    <property type="match status" value="1"/>
</dbReference>
<evidence type="ECO:0000256" key="3">
    <source>
        <dbReference type="ARBA" id="ARBA00022475"/>
    </source>
</evidence>
<keyword evidence="7" id="KW-0143">Chaperone</keyword>
<comment type="caution">
    <text evidence="10">The sequence shown here is derived from an EMBL/GenBank/DDBJ whole genome shotgun (WGS) entry which is preliminary data.</text>
</comment>
<name>A0AAF1K189_9PROT</name>
<accession>A0AAF1K189</accession>
<dbReference type="GO" id="GO:0044877">
    <property type="term" value="F:protein-containing complex binding"/>
    <property type="evidence" value="ECO:0007669"/>
    <property type="project" value="InterPro"/>
</dbReference>
<keyword evidence="5 8" id="KW-1133">Transmembrane helix</keyword>
<evidence type="ECO:0000256" key="4">
    <source>
        <dbReference type="ARBA" id="ARBA00022692"/>
    </source>
</evidence>